<dbReference type="InterPro" id="IPR047274">
    <property type="entry name" value="KH-I_NOVA_rpt3"/>
</dbReference>
<dbReference type="SMART" id="SM00322">
    <property type="entry name" value="KH"/>
    <property type="match status" value="3"/>
</dbReference>
<dbReference type="AlphaFoldDB" id="A0A3S3PIB5"/>
<feature type="domain" description="K Homology" evidence="9">
    <location>
        <begin position="210"/>
        <end position="282"/>
    </location>
</feature>
<dbReference type="CDD" id="cd22435">
    <property type="entry name" value="KH-I_NOVA_rpt1"/>
    <property type="match status" value="1"/>
</dbReference>
<keyword evidence="2" id="KW-0507">mRNA processing</keyword>
<feature type="region of interest" description="Disordered" evidence="8">
    <location>
        <begin position="520"/>
        <end position="576"/>
    </location>
</feature>
<evidence type="ECO:0000256" key="1">
    <source>
        <dbReference type="ARBA" id="ARBA00004123"/>
    </source>
</evidence>
<keyword evidence="3" id="KW-0677">Repeat</keyword>
<dbReference type="EMBL" id="NCKU01000359">
    <property type="protein sequence ID" value="RWS15818.1"/>
    <property type="molecule type" value="Genomic_DNA"/>
</dbReference>
<evidence type="ECO:0000256" key="3">
    <source>
        <dbReference type="ARBA" id="ARBA00022737"/>
    </source>
</evidence>
<dbReference type="OrthoDB" id="441329at2759"/>
<dbReference type="CDD" id="cd22436">
    <property type="entry name" value="KH-I_NOVA_rpt2"/>
    <property type="match status" value="1"/>
</dbReference>
<evidence type="ECO:0000256" key="8">
    <source>
        <dbReference type="SAM" id="MobiDB-lite"/>
    </source>
</evidence>
<reference evidence="10 11" key="1">
    <citation type="journal article" date="2018" name="Gigascience">
        <title>Genomes of trombidid mites reveal novel predicted allergens and laterally-transferred genes associated with secondary metabolism.</title>
        <authorList>
            <person name="Dong X."/>
            <person name="Chaisiri K."/>
            <person name="Xia D."/>
            <person name="Armstrong S.D."/>
            <person name="Fang Y."/>
            <person name="Donnelly M.J."/>
            <person name="Kadowaki T."/>
            <person name="McGarry J.W."/>
            <person name="Darby A.C."/>
            <person name="Makepeace B.L."/>
        </authorList>
    </citation>
    <scope>NUCLEOTIDE SEQUENCE [LARGE SCALE GENOMIC DNA]</scope>
    <source>
        <strain evidence="10">UoL-WK</strain>
    </source>
</reference>
<comment type="caution">
    <text evidence="10">The sequence shown here is derived from an EMBL/GenBank/DDBJ whole genome shotgun (WGS) entry which is preliminary data.</text>
</comment>
<organism evidence="10 11">
    <name type="scientific">Dinothrombium tinctorium</name>
    <dbReference type="NCBI Taxonomy" id="1965070"/>
    <lineage>
        <taxon>Eukaryota</taxon>
        <taxon>Metazoa</taxon>
        <taxon>Ecdysozoa</taxon>
        <taxon>Arthropoda</taxon>
        <taxon>Chelicerata</taxon>
        <taxon>Arachnida</taxon>
        <taxon>Acari</taxon>
        <taxon>Acariformes</taxon>
        <taxon>Trombidiformes</taxon>
        <taxon>Prostigmata</taxon>
        <taxon>Anystina</taxon>
        <taxon>Parasitengona</taxon>
        <taxon>Trombidioidea</taxon>
        <taxon>Trombidiidae</taxon>
        <taxon>Dinothrombium</taxon>
    </lineage>
</organism>
<comment type="subcellular location">
    <subcellularLocation>
        <location evidence="1">Nucleus</location>
    </subcellularLocation>
</comment>
<evidence type="ECO:0000256" key="5">
    <source>
        <dbReference type="ARBA" id="ARBA00023187"/>
    </source>
</evidence>
<feature type="compositionally biased region" description="Polar residues" evidence="8">
    <location>
        <begin position="526"/>
        <end position="536"/>
    </location>
</feature>
<evidence type="ECO:0000256" key="4">
    <source>
        <dbReference type="ARBA" id="ARBA00022884"/>
    </source>
</evidence>
<keyword evidence="11" id="KW-1185">Reference proteome</keyword>
<dbReference type="SUPFAM" id="SSF54791">
    <property type="entry name" value="Eukaryotic type KH-domain (KH-domain type I)"/>
    <property type="match status" value="3"/>
</dbReference>
<dbReference type="InterPro" id="IPR004088">
    <property type="entry name" value="KH_dom_type_1"/>
</dbReference>
<dbReference type="GO" id="GO:0010468">
    <property type="term" value="P:regulation of gene expression"/>
    <property type="evidence" value="ECO:0007669"/>
    <property type="project" value="UniProtKB-ARBA"/>
</dbReference>
<dbReference type="Gene3D" id="3.30.1370.10">
    <property type="entry name" value="K Homology domain, type 1"/>
    <property type="match status" value="3"/>
</dbReference>
<dbReference type="GO" id="GO:0008380">
    <property type="term" value="P:RNA splicing"/>
    <property type="evidence" value="ECO:0007669"/>
    <property type="project" value="UniProtKB-KW"/>
</dbReference>
<feature type="compositionally biased region" description="Low complexity" evidence="8">
    <location>
        <begin position="552"/>
        <end position="564"/>
    </location>
</feature>
<feature type="region of interest" description="Disordered" evidence="8">
    <location>
        <begin position="582"/>
        <end position="601"/>
    </location>
</feature>
<dbReference type="GO" id="GO:0006397">
    <property type="term" value="P:mRNA processing"/>
    <property type="evidence" value="ECO:0007669"/>
    <property type="project" value="UniProtKB-KW"/>
</dbReference>
<name>A0A3S3PIB5_9ACAR</name>
<dbReference type="STRING" id="1965070.A0A3S3PIB5"/>
<feature type="domain" description="K Homology" evidence="9">
    <location>
        <begin position="600"/>
        <end position="673"/>
    </location>
</feature>
<dbReference type="CDD" id="cd09031">
    <property type="entry name" value="KH-I_NOVA_rpt3"/>
    <property type="match status" value="1"/>
</dbReference>
<dbReference type="PROSITE" id="PS50084">
    <property type="entry name" value="KH_TYPE_1"/>
    <property type="match status" value="3"/>
</dbReference>
<feature type="compositionally biased region" description="Polar residues" evidence="8">
    <location>
        <begin position="314"/>
        <end position="324"/>
    </location>
</feature>
<dbReference type="Proteomes" id="UP000285301">
    <property type="component" value="Unassembled WGS sequence"/>
</dbReference>
<dbReference type="FunFam" id="3.30.1370.10:FF:000022">
    <property type="entry name" value="RNA-binding protein Nova-1 isoform 1"/>
    <property type="match status" value="1"/>
</dbReference>
<feature type="domain" description="K Homology" evidence="9">
    <location>
        <begin position="116"/>
        <end position="189"/>
    </location>
</feature>
<keyword evidence="5" id="KW-0508">mRNA splicing</keyword>
<keyword evidence="4 7" id="KW-0694">RNA-binding</keyword>
<evidence type="ECO:0000313" key="11">
    <source>
        <dbReference type="Proteomes" id="UP000285301"/>
    </source>
</evidence>
<dbReference type="InterPro" id="IPR047276">
    <property type="entry name" value="KH-I_NOVA_rpt2"/>
</dbReference>
<evidence type="ECO:0000256" key="6">
    <source>
        <dbReference type="ARBA" id="ARBA00023242"/>
    </source>
</evidence>
<feature type="compositionally biased region" description="Low complexity" evidence="8">
    <location>
        <begin position="325"/>
        <end position="345"/>
    </location>
</feature>
<proteinExistence type="predicted"/>
<accession>A0A3S3PIB5</accession>
<evidence type="ECO:0000256" key="2">
    <source>
        <dbReference type="ARBA" id="ARBA00022664"/>
    </source>
</evidence>
<dbReference type="InterPro" id="IPR004087">
    <property type="entry name" value="KH_dom"/>
</dbReference>
<dbReference type="Pfam" id="PF00013">
    <property type="entry name" value="KH_1"/>
    <property type="match status" value="3"/>
</dbReference>
<dbReference type="InterPro" id="IPR047275">
    <property type="entry name" value="KH-I_NOVA_rpt1"/>
</dbReference>
<dbReference type="GO" id="GO:0003723">
    <property type="term" value="F:RNA binding"/>
    <property type="evidence" value="ECO:0007669"/>
    <property type="project" value="UniProtKB-UniRule"/>
</dbReference>
<sequence>MRCRIPAKGTPRLPFVSMFGKCVVCEASVCCVRFLHMFSRVQVYTEYRRAQHSSCCTQTYACERFFATFTPIPYQLNTVLILICTSFSDGVVSQHWFSEQMSFSPSSAGQQGANGACYHFKILVPAVAAGAIIGKGGETIAQLQKEAGARVKMSKANDFYPGTTERVCLISGSVDGILRIHEFIMEKIKEKPDPNAKMAIDFDHKQPAEREKQVKILVPNSTAGMIIGKGGSFIKQIKEESGAYVQISQKSRDHALAERCITVIGEMENNKKACAMIVSKIVEDPQSGSCLNVSYADVTGPVANFNPTGSPYANIGTSSGQSNVTNSNPSYSSNGSLNSLSPTLTNSFNSPQGTGTPGGMLQFSNVGLGPTIPPANSAQMIESIKAMLRVSGYSEDAVSEISSAMNTLANYGMLGLGLGLGSMFNSINGAPLIGSLGMSMASTPAPSNCGLAMGSVAAGQNAPMYTSQATGVPGLDACNNVATSNAVAAAAAAAAASGGNGLFGPVGSAGSGISGMSINHGGFGSPPSTRAATSSDRLPMPDGPVFDPFRRSSPSLGSPGATSTGPPPLTINNNSFGLGTVLNSPSALRKSPTPTDSQEGQTKVEIEIGDNIVGAILGHGGKSLVEIQRISGANIQISKKGIFVPGTRNRIVTITGTPNAVNTAQYLIEQQITEEEAKRARQNATTLSSVLR</sequence>
<protein>
    <submittedName>
        <fullName evidence="10">RNA-binding protein Nova-1-like protein</fullName>
    </submittedName>
</protein>
<feature type="region of interest" description="Disordered" evidence="8">
    <location>
        <begin position="314"/>
        <end position="345"/>
    </location>
</feature>
<dbReference type="InterPro" id="IPR036612">
    <property type="entry name" value="KH_dom_type_1_sf"/>
</dbReference>
<gene>
    <name evidence="10" type="ORF">B4U79_01844</name>
</gene>
<evidence type="ECO:0000256" key="7">
    <source>
        <dbReference type="PROSITE-ProRule" id="PRU00117"/>
    </source>
</evidence>
<evidence type="ECO:0000259" key="9">
    <source>
        <dbReference type="SMART" id="SM00322"/>
    </source>
</evidence>
<dbReference type="PANTHER" id="PTHR10288">
    <property type="entry name" value="KH DOMAIN CONTAINING RNA BINDING PROTEIN"/>
    <property type="match status" value="1"/>
</dbReference>
<dbReference type="GO" id="GO:0005634">
    <property type="term" value="C:nucleus"/>
    <property type="evidence" value="ECO:0007669"/>
    <property type="project" value="UniProtKB-SubCell"/>
</dbReference>
<evidence type="ECO:0000313" key="10">
    <source>
        <dbReference type="EMBL" id="RWS15818.1"/>
    </source>
</evidence>
<keyword evidence="6" id="KW-0539">Nucleus</keyword>